<name>A0A482Y9S0_9EURY</name>
<evidence type="ECO:0000313" key="3">
    <source>
        <dbReference type="Proteomes" id="UP000291097"/>
    </source>
</evidence>
<sequence length="254" mass="25245">MRVSRATTTALVALAIWPTVVSAHGTGSETAAAGANEPAIPFVVAIGFSALLGVAVGLGTVSHYRSKSASAVANIHGTTTRREVTVLVIVLGLAALVSGLTQQWLLAIGGGLLGGAIAWVGREHGVSPHAGCADAALGAVLTHRVVEGILVAGIYATSASFGLVALTVLTVHALAETVAVGGLYAPVSRSWGIASVLAVQFGFLAGAVGGTILVATITPPVTSLLLAGVGGALLVTGTTEFRVAAIGRRHRLEA</sequence>
<feature type="transmembrane region" description="Helical" evidence="1">
    <location>
        <begin position="196"/>
        <end position="218"/>
    </location>
</feature>
<evidence type="ECO:0008006" key="4">
    <source>
        <dbReference type="Google" id="ProtNLM"/>
    </source>
</evidence>
<feature type="transmembrane region" description="Helical" evidence="1">
    <location>
        <begin position="39"/>
        <end position="61"/>
    </location>
</feature>
<proteinExistence type="predicted"/>
<dbReference type="Proteomes" id="UP000291097">
    <property type="component" value="Unassembled WGS sequence"/>
</dbReference>
<evidence type="ECO:0000313" key="2">
    <source>
        <dbReference type="EMBL" id="RZV11007.1"/>
    </source>
</evidence>
<organism evidence="2 3">
    <name type="scientific">Natrinema hispanicum</name>
    <dbReference type="NCBI Taxonomy" id="392421"/>
    <lineage>
        <taxon>Archaea</taxon>
        <taxon>Methanobacteriati</taxon>
        <taxon>Methanobacteriota</taxon>
        <taxon>Stenosarchaea group</taxon>
        <taxon>Halobacteria</taxon>
        <taxon>Halobacteriales</taxon>
        <taxon>Natrialbaceae</taxon>
        <taxon>Natrinema</taxon>
    </lineage>
</organism>
<gene>
    <name evidence="2" type="ORF">BDK88_2236</name>
</gene>
<protein>
    <recommendedName>
        <fullName evidence="4">Zinc transporter, ZIP family</fullName>
    </recommendedName>
</protein>
<evidence type="ECO:0000256" key="1">
    <source>
        <dbReference type="SAM" id="Phobius"/>
    </source>
</evidence>
<accession>A0A482Y9S0</accession>
<feature type="transmembrane region" description="Helical" evidence="1">
    <location>
        <begin position="224"/>
        <end position="245"/>
    </location>
</feature>
<comment type="caution">
    <text evidence="2">The sequence shown here is derived from an EMBL/GenBank/DDBJ whole genome shotgun (WGS) entry which is preliminary data.</text>
</comment>
<dbReference type="AlphaFoldDB" id="A0A482Y9S0"/>
<keyword evidence="1" id="KW-0812">Transmembrane</keyword>
<reference evidence="2 3" key="1">
    <citation type="submission" date="2019-02" db="EMBL/GenBank/DDBJ databases">
        <title>Genomic Encyclopedia of Archaeal and Bacterial Type Strains, Phase II (KMG-II): from individual species to whole genera.</title>
        <authorList>
            <person name="Goeker M."/>
        </authorList>
    </citation>
    <scope>NUCLEOTIDE SEQUENCE [LARGE SCALE GENOMIC DNA]</scope>
    <source>
        <strain evidence="2 3">DSM 18328</strain>
    </source>
</reference>
<dbReference type="RefSeq" id="WP_130500398.1">
    <property type="nucleotide sequence ID" value="NZ_SHMP01000004.1"/>
</dbReference>
<keyword evidence="1" id="KW-1133">Transmembrane helix</keyword>
<dbReference type="EMBL" id="SHMP01000004">
    <property type="protein sequence ID" value="RZV11007.1"/>
    <property type="molecule type" value="Genomic_DNA"/>
</dbReference>
<dbReference type="OrthoDB" id="187924at2157"/>
<keyword evidence="1" id="KW-0472">Membrane</keyword>
<feature type="transmembrane region" description="Helical" evidence="1">
    <location>
        <begin position="82"/>
        <end position="98"/>
    </location>
</feature>